<feature type="region of interest" description="Disordered" evidence="1">
    <location>
        <begin position="1"/>
        <end position="23"/>
    </location>
</feature>
<organism evidence="2 3">
    <name type="scientific">Streptomyces cyaneofuscatus</name>
    <dbReference type="NCBI Taxonomy" id="66883"/>
    <lineage>
        <taxon>Bacteria</taxon>
        <taxon>Bacillati</taxon>
        <taxon>Actinomycetota</taxon>
        <taxon>Actinomycetes</taxon>
        <taxon>Kitasatosporales</taxon>
        <taxon>Streptomycetaceae</taxon>
        <taxon>Streptomyces</taxon>
    </lineage>
</organism>
<protein>
    <submittedName>
        <fullName evidence="2">Uncharacterized protein</fullName>
    </submittedName>
</protein>
<evidence type="ECO:0000313" key="3">
    <source>
        <dbReference type="Proteomes" id="UP001356428"/>
    </source>
</evidence>
<dbReference type="EMBL" id="CP109083">
    <property type="protein sequence ID" value="WSB06793.1"/>
    <property type="molecule type" value="Genomic_DNA"/>
</dbReference>
<sequence>MSDDNTTITVELHGGPLDGQTVPVTLTDDDPWTAIPNDGCAHLGGSSLYAPDTTGRWVWQDDQPADAT</sequence>
<name>A0ABZ1ERW0_9ACTN</name>
<dbReference type="Proteomes" id="UP001356428">
    <property type="component" value="Chromosome"/>
</dbReference>
<evidence type="ECO:0000313" key="2">
    <source>
        <dbReference type="EMBL" id="WSB06793.1"/>
    </source>
</evidence>
<proteinExistence type="predicted"/>
<keyword evidence="3" id="KW-1185">Reference proteome</keyword>
<evidence type="ECO:0000256" key="1">
    <source>
        <dbReference type="SAM" id="MobiDB-lite"/>
    </source>
</evidence>
<accession>A0ABZ1ERW0</accession>
<reference evidence="2 3" key="1">
    <citation type="submission" date="2022-10" db="EMBL/GenBank/DDBJ databases">
        <title>The complete genomes of actinobacterial strains from the NBC collection.</title>
        <authorList>
            <person name="Joergensen T.S."/>
            <person name="Alvarez Arevalo M."/>
            <person name="Sterndorff E.B."/>
            <person name="Faurdal D."/>
            <person name="Vuksanovic O."/>
            <person name="Mourched A.-S."/>
            <person name="Charusanti P."/>
            <person name="Shaw S."/>
            <person name="Blin K."/>
            <person name="Weber T."/>
        </authorList>
    </citation>
    <scope>NUCLEOTIDE SEQUENCE [LARGE SCALE GENOMIC DNA]</scope>
    <source>
        <strain evidence="2 3">NBC 01792</strain>
    </source>
</reference>
<gene>
    <name evidence="2" type="ORF">OG849_05855</name>
</gene>
<dbReference type="RefSeq" id="WP_326706637.1">
    <property type="nucleotide sequence ID" value="NZ_CP108861.1"/>
</dbReference>